<evidence type="ECO:0000256" key="3">
    <source>
        <dbReference type="ARBA" id="ARBA00022553"/>
    </source>
</evidence>
<feature type="domain" description="PAS" evidence="7">
    <location>
        <begin position="50"/>
        <end position="95"/>
    </location>
</feature>
<evidence type="ECO:0000256" key="5">
    <source>
        <dbReference type="ARBA" id="ARBA00022777"/>
    </source>
</evidence>
<dbReference type="InterPro" id="IPR000700">
    <property type="entry name" value="PAS-assoc_C"/>
</dbReference>
<dbReference type="Gene3D" id="3.30.450.20">
    <property type="entry name" value="PAS domain"/>
    <property type="match status" value="1"/>
</dbReference>
<dbReference type="InterPro" id="IPR001610">
    <property type="entry name" value="PAC"/>
</dbReference>
<dbReference type="InterPro" id="IPR035965">
    <property type="entry name" value="PAS-like_dom_sf"/>
</dbReference>
<dbReference type="Pfam" id="PF08447">
    <property type="entry name" value="PAS_3"/>
    <property type="match status" value="1"/>
</dbReference>
<dbReference type="CDD" id="cd00130">
    <property type="entry name" value="PAS"/>
    <property type="match status" value="1"/>
</dbReference>
<evidence type="ECO:0000259" key="8">
    <source>
        <dbReference type="PROSITE" id="PS50113"/>
    </source>
</evidence>
<protein>
    <recommendedName>
        <fullName evidence="2">histidine kinase</fullName>
        <ecNumber evidence="2">2.7.13.3</ecNumber>
    </recommendedName>
</protein>
<dbReference type="PROSITE" id="PS50113">
    <property type="entry name" value="PAC"/>
    <property type="match status" value="1"/>
</dbReference>
<name>A0A417XSK4_9ACTN</name>
<proteinExistence type="predicted"/>
<keyword evidence="10" id="KW-1185">Reference proteome</keyword>
<dbReference type="PANTHER" id="PTHR43304">
    <property type="entry name" value="PHYTOCHROME-LIKE PROTEIN CPH1"/>
    <property type="match status" value="1"/>
</dbReference>
<evidence type="ECO:0000256" key="1">
    <source>
        <dbReference type="ARBA" id="ARBA00000085"/>
    </source>
</evidence>
<keyword evidence="5" id="KW-0418">Kinase</keyword>
<dbReference type="InterPro" id="IPR052162">
    <property type="entry name" value="Sensor_kinase/Photoreceptor"/>
</dbReference>
<keyword evidence="4" id="KW-0808">Transferase</keyword>
<evidence type="ECO:0000256" key="4">
    <source>
        <dbReference type="ARBA" id="ARBA00022679"/>
    </source>
</evidence>
<dbReference type="InterPro" id="IPR013655">
    <property type="entry name" value="PAS_fold_3"/>
</dbReference>
<evidence type="ECO:0000313" key="10">
    <source>
        <dbReference type="Proteomes" id="UP000283644"/>
    </source>
</evidence>
<dbReference type="InterPro" id="IPR000014">
    <property type="entry name" value="PAS"/>
</dbReference>
<dbReference type="OrthoDB" id="3782725at2"/>
<organism evidence="9 10">
    <name type="scientific">Nocardioides immobilis</name>
    <dbReference type="NCBI Taxonomy" id="2049295"/>
    <lineage>
        <taxon>Bacteria</taxon>
        <taxon>Bacillati</taxon>
        <taxon>Actinomycetota</taxon>
        <taxon>Actinomycetes</taxon>
        <taxon>Propionibacteriales</taxon>
        <taxon>Nocardioidaceae</taxon>
        <taxon>Nocardioides</taxon>
    </lineage>
</organism>
<dbReference type="PROSITE" id="PS50112">
    <property type="entry name" value="PAS"/>
    <property type="match status" value="1"/>
</dbReference>
<evidence type="ECO:0000256" key="6">
    <source>
        <dbReference type="SAM" id="Coils"/>
    </source>
</evidence>
<comment type="catalytic activity">
    <reaction evidence="1">
        <text>ATP + protein L-histidine = ADP + protein N-phospho-L-histidine.</text>
        <dbReference type="EC" id="2.7.13.3"/>
    </reaction>
</comment>
<keyword evidence="6" id="KW-0175">Coiled coil</keyword>
<dbReference type="SMART" id="SM00086">
    <property type="entry name" value="PAC"/>
    <property type="match status" value="1"/>
</dbReference>
<comment type="caution">
    <text evidence="9">The sequence shown here is derived from an EMBL/GenBank/DDBJ whole genome shotgun (WGS) entry which is preliminary data.</text>
</comment>
<evidence type="ECO:0000256" key="2">
    <source>
        <dbReference type="ARBA" id="ARBA00012438"/>
    </source>
</evidence>
<dbReference type="AlphaFoldDB" id="A0A417XSK4"/>
<evidence type="ECO:0000313" key="9">
    <source>
        <dbReference type="EMBL" id="RHW23296.1"/>
    </source>
</evidence>
<dbReference type="RefSeq" id="WP_118929071.1">
    <property type="nucleotide sequence ID" value="NZ_QXGH01000051.1"/>
</dbReference>
<gene>
    <name evidence="9" type="ORF">D0Z08_30620</name>
</gene>
<dbReference type="EC" id="2.7.13.3" evidence="2"/>
<dbReference type="Proteomes" id="UP000283644">
    <property type="component" value="Unassembled WGS sequence"/>
</dbReference>
<dbReference type="EMBL" id="QXGH01000051">
    <property type="protein sequence ID" value="RHW23296.1"/>
    <property type="molecule type" value="Genomic_DNA"/>
</dbReference>
<dbReference type="Gene3D" id="2.10.70.100">
    <property type="match status" value="1"/>
</dbReference>
<keyword evidence="3" id="KW-0597">Phosphoprotein</keyword>
<evidence type="ECO:0000259" key="7">
    <source>
        <dbReference type="PROSITE" id="PS50112"/>
    </source>
</evidence>
<dbReference type="PANTHER" id="PTHR43304:SF1">
    <property type="entry name" value="PAC DOMAIN-CONTAINING PROTEIN"/>
    <property type="match status" value="1"/>
</dbReference>
<dbReference type="NCBIfam" id="TIGR00229">
    <property type="entry name" value="sensory_box"/>
    <property type="match status" value="1"/>
</dbReference>
<accession>A0A417XSK4</accession>
<reference evidence="9 10" key="1">
    <citation type="submission" date="2018-09" db="EMBL/GenBank/DDBJ databases">
        <title>Genome sequencing of Nocardioides immobilis CCTCC AB 2017083 for comparison to Nocardioides silvaticus.</title>
        <authorList>
            <person name="Li C."/>
            <person name="Wang G."/>
        </authorList>
    </citation>
    <scope>NUCLEOTIDE SEQUENCE [LARGE SCALE GENOMIC DNA]</scope>
    <source>
        <strain evidence="9 10">CCTCC AB 2017083</strain>
    </source>
</reference>
<feature type="domain" description="PAC" evidence="8">
    <location>
        <begin position="98"/>
        <end position="150"/>
    </location>
</feature>
<dbReference type="GO" id="GO:0004673">
    <property type="term" value="F:protein histidine kinase activity"/>
    <property type="evidence" value="ECO:0007669"/>
    <property type="project" value="UniProtKB-EC"/>
</dbReference>
<dbReference type="SUPFAM" id="SSF55785">
    <property type="entry name" value="PYP-like sensor domain (PAS domain)"/>
    <property type="match status" value="1"/>
</dbReference>
<sequence>MRKTTERALREELELTRQLLADLQSRVDEAQQLANMGDYDWHIETDTNSWSDQLYRIYGYEPQEFNASYDRFLSMVHPDDREAVIATHQEMYRVGGSWRMTERIVRPDGEVRHLVTNGVVVMDENGTPVRMRGTCLDVTDRVRAEAASEELAATLREITSVVAQRAG</sequence>
<feature type="coiled-coil region" evidence="6">
    <location>
        <begin position="6"/>
        <end position="33"/>
    </location>
</feature>